<accession>A0A512H3T5</accession>
<dbReference type="Proteomes" id="UP000321567">
    <property type="component" value="Unassembled WGS sequence"/>
</dbReference>
<protein>
    <submittedName>
        <fullName evidence="3">Exopolysaccharide production protein ExoQ</fullName>
    </submittedName>
</protein>
<name>A0A512H3T5_9PROT</name>
<proteinExistence type="predicted"/>
<comment type="caution">
    <text evidence="3">The sequence shown here is derived from an EMBL/GenBank/DDBJ whole genome shotgun (WGS) entry which is preliminary data.</text>
</comment>
<evidence type="ECO:0000313" key="3">
    <source>
        <dbReference type="EMBL" id="GEO80125.1"/>
    </source>
</evidence>
<feature type="transmembrane region" description="Helical" evidence="2">
    <location>
        <begin position="164"/>
        <end position="180"/>
    </location>
</feature>
<feature type="region of interest" description="Disordered" evidence="1">
    <location>
        <begin position="1"/>
        <end position="21"/>
    </location>
</feature>
<feature type="transmembrane region" description="Helical" evidence="2">
    <location>
        <begin position="369"/>
        <end position="385"/>
    </location>
</feature>
<feature type="transmembrane region" description="Helical" evidence="2">
    <location>
        <begin position="187"/>
        <end position="204"/>
    </location>
</feature>
<evidence type="ECO:0000256" key="1">
    <source>
        <dbReference type="SAM" id="MobiDB-lite"/>
    </source>
</evidence>
<sequence>MTLATCNPPAFPQNTATKGSTERERGWRLGAFLTGITCLGVLLIQSVGTYGAILFLAPLPILVALRAKSFLEGVRRDFFLFVFPFLAVLSTLWSVAPGWSLWASLELVGTVIVGIAVGYCVPYRSVVFGVTGALLLTALGSLAVGVANGGEAGGMAGLFQSKNQFATAIAFLLFISYTNLSDRSMGAGVRAIAVFSILLSMVLIWKAQSVGALVAVFAAFLGMRMLRKVSEKPKSVRRTTLLLLAGGGGVLILFGFLGLLPLTDILSALGRDATLTGRTYLWHEAKGFMAQNPVLGLGYQAFWRGENYDAVRLWDIFGQPPGAGFHFHNMYYNVGVDLGVVGLLIISLTMVVTLVRCIKALFVDATPRVVLAVLLFLFLLIRSFVEVDLTFQFTGSMLFFCLVWAFSRIPDQGAPSAGSLVGGGRKKDASHVSMALGGSGS</sequence>
<dbReference type="PANTHER" id="PTHR37422">
    <property type="entry name" value="TEICHURONIC ACID BIOSYNTHESIS PROTEIN TUAE"/>
    <property type="match status" value="1"/>
</dbReference>
<feature type="transmembrane region" description="Helical" evidence="2">
    <location>
        <begin position="239"/>
        <end position="260"/>
    </location>
</feature>
<feature type="transmembrane region" description="Helical" evidence="2">
    <location>
        <begin position="391"/>
        <end position="407"/>
    </location>
</feature>
<evidence type="ECO:0000256" key="2">
    <source>
        <dbReference type="SAM" id="Phobius"/>
    </source>
</evidence>
<keyword evidence="2" id="KW-0812">Transmembrane</keyword>
<keyword evidence="2" id="KW-1133">Transmembrane helix</keyword>
<feature type="transmembrane region" description="Helical" evidence="2">
    <location>
        <begin position="78"/>
        <end position="96"/>
    </location>
</feature>
<keyword evidence="4" id="KW-1185">Reference proteome</keyword>
<dbReference type="EMBL" id="BJZO01000004">
    <property type="protein sequence ID" value="GEO80125.1"/>
    <property type="molecule type" value="Genomic_DNA"/>
</dbReference>
<feature type="transmembrane region" description="Helical" evidence="2">
    <location>
        <begin position="338"/>
        <end position="357"/>
    </location>
</feature>
<dbReference type="AlphaFoldDB" id="A0A512H3T5"/>
<dbReference type="OrthoDB" id="4391260at2"/>
<dbReference type="InterPro" id="IPR051533">
    <property type="entry name" value="WaaL-like"/>
</dbReference>
<dbReference type="RefSeq" id="WP_147162194.1">
    <property type="nucleotide sequence ID" value="NZ_BJZO01000004.1"/>
</dbReference>
<evidence type="ECO:0000313" key="4">
    <source>
        <dbReference type="Proteomes" id="UP000321567"/>
    </source>
</evidence>
<feature type="transmembrane region" description="Helical" evidence="2">
    <location>
        <begin position="50"/>
        <end position="66"/>
    </location>
</feature>
<feature type="transmembrane region" description="Helical" evidence="2">
    <location>
        <begin position="102"/>
        <end position="121"/>
    </location>
</feature>
<gene>
    <name evidence="3" type="primary">exoQ</name>
    <name evidence="3" type="ORF">ROR02_02560</name>
</gene>
<feature type="transmembrane region" description="Helical" evidence="2">
    <location>
        <begin position="126"/>
        <end position="144"/>
    </location>
</feature>
<dbReference type="PANTHER" id="PTHR37422:SF17">
    <property type="entry name" value="O-ANTIGEN LIGASE"/>
    <property type="match status" value="1"/>
</dbReference>
<keyword evidence="2" id="KW-0472">Membrane</keyword>
<dbReference type="GO" id="GO:0016020">
    <property type="term" value="C:membrane"/>
    <property type="evidence" value="ECO:0007669"/>
    <property type="project" value="UniProtKB-SubCell"/>
</dbReference>
<feature type="transmembrane region" description="Helical" evidence="2">
    <location>
        <begin position="210"/>
        <end position="227"/>
    </location>
</feature>
<reference evidence="3 4" key="1">
    <citation type="submission" date="2019-07" db="EMBL/GenBank/DDBJ databases">
        <title>Whole genome shotgun sequence of Rhodospirillum oryzae NBRC 107573.</title>
        <authorList>
            <person name="Hosoyama A."/>
            <person name="Uohara A."/>
            <person name="Ohji S."/>
            <person name="Ichikawa N."/>
        </authorList>
    </citation>
    <scope>NUCLEOTIDE SEQUENCE [LARGE SCALE GENOMIC DNA]</scope>
    <source>
        <strain evidence="3 4">NBRC 107573</strain>
    </source>
</reference>
<organism evidence="3 4">
    <name type="scientific">Pararhodospirillum oryzae</name>
    <dbReference type="NCBI Taxonomy" id="478448"/>
    <lineage>
        <taxon>Bacteria</taxon>
        <taxon>Pseudomonadati</taxon>
        <taxon>Pseudomonadota</taxon>
        <taxon>Alphaproteobacteria</taxon>
        <taxon>Rhodospirillales</taxon>
        <taxon>Rhodospirillaceae</taxon>
        <taxon>Pararhodospirillum</taxon>
    </lineage>
</organism>